<sequence length="431" mass="46417">MKLVKLSLVAALAAGAFSAANATPLEEAIKDVDVSGVLRYRYDSSNPWSNANFGSGISGKQDHKYRAQVNFSGAISDNFKAFVQFDYNSQDGGYGTDSISNTSDTLTVRQLYLTYTNEDVATSVIAGKQQLNTIWTDNGVDGLVGTGIKVVNNSIDGLTLAAFAMDSFNEASDTTVTITQDSNQKITGVQFNRGNPKGDGDVSGALDWSKNIYGAAAIGSYDITGGQFNPQLWLAYMSDNAFLYALDAAYSTTIFDGINWSIEGAYLGNSVDNKLKDRLGVANGNFFALRGTVEVNGWDASLGGLYYGKKDKVTVTTIEDQGNLGSLLAGEEIFYTRGSNLNGDLGRNIFGYVTGGYTFNEAVRVGADFVYGGTKTNIIGQGGKKLEAVARVDYKYSPKLNFSAFYSYVNVDTDPESTHHDAVRLQALYKF</sequence>
<evidence type="ECO:0000313" key="5">
    <source>
        <dbReference type="EMBL" id="EAL4291226.1"/>
    </source>
</evidence>
<reference evidence="5" key="3">
    <citation type="submission" date="2018-06" db="EMBL/GenBank/DDBJ databases">
        <authorList>
            <consortium name="NARMS: The National Antimicrobial Resistance Monitoring System"/>
        </authorList>
    </citation>
    <scope>NUCLEOTIDE SEQUENCE</scope>
    <source>
        <strain evidence="6">CVM N17C010</strain>
        <strain evidence="7">CVM N17C359</strain>
        <strain evidence="2">FSIS1700603</strain>
        <strain evidence="5">FSIS31800538</strain>
    </source>
</reference>
<dbReference type="EMBL" id="AACSGB010000002">
    <property type="protein sequence ID" value="EAL9104245.1"/>
    <property type="molecule type" value="Genomic_DNA"/>
</dbReference>
<evidence type="ECO:0000256" key="1">
    <source>
        <dbReference type="SAM" id="SignalP"/>
    </source>
</evidence>
<keyword evidence="1" id="KW-0732">Signal</keyword>
<evidence type="ECO:0000313" key="6">
    <source>
        <dbReference type="EMBL" id="EAL6547317.1"/>
    </source>
</evidence>
<dbReference type="InterPro" id="IPR008439">
    <property type="entry name" value="Campylo_MOMP"/>
</dbReference>
<evidence type="ECO:0000313" key="2">
    <source>
        <dbReference type="EMBL" id="EAK1392167.1"/>
    </source>
</evidence>
<evidence type="ECO:0000313" key="3">
    <source>
        <dbReference type="EMBL" id="EAK2296117.1"/>
    </source>
</evidence>
<reference evidence="3" key="2">
    <citation type="submission" date="2018-05" db="EMBL/GenBank/DDBJ databases">
        <authorList>
            <consortium name="GenomeTrakr network: Whole genome sequencing for foodborne pathogen traceback"/>
        </authorList>
    </citation>
    <scope>NUCLEOTIDE SEQUENCE</scope>
    <source>
        <strain evidence="3">NMSU-00382</strain>
    </source>
</reference>
<name>A0A5T1WD23_CAMJU</name>
<proteinExistence type="predicted"/>
<dbReference type="EMBL" id="AACELV010000002">
    <property type="protein sequence ID" value="EAK2296117.1"/>
    <property type="molecule type" value="Genomic_DNA"/>
</dbReference>
<dbReference type="EMBL" id="AACDRV010000002">
    <property type="protein sequence ID" value="EAK1392167.1"/>
    <property type="molecule type" value="Genomic_DNA"/>
</dbReference>
<evidence type="ECO:0000313" key="7">
    <source>
        <dbReference type="EMBL" id="EAL9104245.1"/>
    </source>
</evidence>
<dbReference type="Pfam" id="PF05538">
    <property type="entry name" value="Campylo_MOMP"/>
    <property type="match status" value="1"/>
</dbReference>
<dbReference type="AlphaFoldDB" id="A0A5T1WD23"/>
<gene>
    <name evidence="2" type="primary">porA</name>
    <name evidence="4" type="ORF">BJQ09_01200</name>
    <name evidence="2" type="ORF">CCX28_01055</name>
    <name evidence="5" type="ORF">DNA09_00990</name>
    <name evidence="6" type="ORF">DST43_00970</name>
    <name evidence="7" type="ORF">DYV00_01850</name>
    <name evidence="3" type="ORF">FC288_01375</name>
</gene>
<dbReference type="EMBL" id="AACQBV010000003">
    <property type="protein sequence ID" value="EAL6547317.1"/>
    <property type="molecule type" value="Genomic_DNA"/>
</dbReference>
<dbReference type="EMBL" id="AACHMX010000002">
    <property type="protein sequence ID" value="EAK5827566.1"/>
    <property type="molecule type" value="Genomic_DNA"/>
</dbReference>
<feature type="signal peptide" evidence="1">
    <location>
        <begin position="1"/>
        <end position="22"/>
    </location>
</feature>
<protein>
    <submittedName>
        <fullName evidence="2">Group 2 major outer membrane porin protein PorA</fullName>
    </submittedName>
    <submittedName>
        <fullName evidence="5">Major outer membrane protein</fullName>
    </submittedName>
</protein>
<dbReference type="SUPFAM" id="SSF56935">
    <property type="entry name" value="Porins"/>
    <property type="match status" value="1"/>
</dbReference>
<dbReference type="EMBL" id="AACOED010000002">
    <property type="protein sequence ID" value="EAL4291226.1"/>
    <property type="molecule type" value="Genomic_DNA"/>
</dbReference>
<organism evidence="5">
    <name type="scientific">Campylobacter jejuni</name>
    <dbReference type="NCBI Taxonomy" id="197"/>
    <lineage>
        <taxon>Bacteria</taxon>
        <taxon>Pseudomonadati</taxon>
        <taxon>Campylobacterota</taxon>
        <taxon>Epsilonproteobacteria</taxon>
        <taxon>Campylobacterales</taxon>
        <taxon>Campylobacteraceae</taxon>
        <taxon>Campylobacter</taxon>
    </lineage>
</organism>
<feature type="chain" id="PRO_5041551486" evidence="1">
    <location>
        <begin position="23"/>
        <end position="431"/>
    </location>
</feature>
<comment type="caution">
    <text evidence="5">The sequence shown here is derived from an EMBL/GenBank/DDBJ whole genome shotgun (WGS) entry which is preliminary data.</text>
</comment>
<dbReference type="RefSeq" id="WP_002874433.1">
    <property type="nucleotide sequence ID" value="NZ_CP041584.1"/>
</dbReference>
<evidence type="ECO:0000313" key="4">
    <source>
        <dbReference type="EMBL" id="EAK5827566.1"/>
    </source>
</evidence>
<accession>A0A5T1WD23</accession>
<reference evidence="4" key="1">
    <citation type="submission" date="2018-05" db="EMBL/GenBank/DDBJ databases">
        <authorList>
            <consortium name="PulseNet: The National Subtyping Network for Foodborne Disease Surveillance"/>
            <person name="Tarr C.L."/>
            <person name="Trees E."/>
            <person name="Katz L.S."/>
            <person name="Carleton-Romer H.A."/>
            <person name="Stroika S."/>
            <person name="Kucerova Z."/>
            <person name="Roache K.F."/>
            <person name="Sabol A.L."/>
            <person name="Besser J."/>
            <person name="Gerner-Smidt P."/>
        </authorList>
    </citation>
    <scope>NUCLEOTIDE SEQUENCE</scope>
    <source>
        <strain evidence="4">PNUSAC000952</strain>
    </source>
</reference>